<dbReference type="PIRSF" id="PIRSF006769">
    <property type="entry name" value="RibD"/>
    <property type="match status" value="1"/>
</dbReference>
<evidence type="ECO:0000256" key="15">
    <source>
        <dbReference type="PIRNR" id="PIRNR006769"/>
    </source>
</evidence>
<dbReference type="PROSITE" id="PS00903">
    <property type="entry name" value="CYT_DCMP_DEAMINASES_1"/>
    <property type="match status" value="1"/>
</dbReference>
<comment type="catalytic activity">
    <reaction evidence="13 15">
        <text>5-amino-6-(5-phospho-D-ribitylamino)uracil + NADP(+) = 5-amino-6-(5-phospho-D-ribosylamino)uracil + NADPH + H(+)</text>
        <dbReference type="Rhea" id="RHEA:17845"/>
        <dbReference type="ChEBI" id="CHEBI:15378"/>
        <dbReference type="ChEBI" id="CHEBI:57783"/>
        <dbReference type="ChEBI" id="CHEBI:58349"/>
        <dbReference type="ChEBI" id="CHEBI:58421"/>
        <dbReference type="ChEBI" id="CHEBI:58453"/>
        <dbReference type="EC" id="1.1.1.193"/>
    </reaction>
</comment>
<dbReference type="GO" id="GO:0009231">
    <property type="term" value="P:riboflavin biosynthetic process"/>
    <property type="evidence" value="ECO:0007669"/>
    <property type="project" value="UniProtKB-UniPathway"/>
</dbReference>
<dbReference type="RefSeq" id="WP_235626010.1">
    <property type="nucleotide sequence ID" value="NZ_CP010411.1"/>
</dbReference>
<feature type="binding site" evidence="17">
    <location>
        <position position="216"/>
    </location>
    <ligand>
        <name>substrate</name>
    </ligand>
</feature>
<feature type="binding site" evidence="17">
    <location>
        <begin position="303"/>
        <end position="309"/>
    </location>
    <ligand>
        <name>NADP(+)</name>
        <dbReference type="ChEBI" id="CHEBI:58349"/>
    </ligand>
</feature>
<dbReference type="SUPFAM" id="SSF53597">
    <property type="entry name" value="Dihydrofolate reductase-like"/>
    <property type="match status" value="1"/>
</dbReference>
<keyword evidence="7 15" id="KW-0479">Metal-binding</keyword>
<name>A0A0M3T674_BIFLI</name>
<reference evidence="20 21" key="1">
    <citation type="submission" date="2014-12" db="EMBL/GenBank/DDBJ databases">
        <title>Complete genome sequence of Bifidobacterium longum subsp. infantis BT1.</title>
        <authorList>
            <person name="Kim J.F."/>
            <person name="Kwak M.-J."/>
        </authorList>
    </citation>
    <scope>NUCLEOTIDE SEQUENCE [LARGE SCALE GENOMIC DNA]</scope>
    <source>
        <strain evidence="20 21">BT1</strain>
    </source>
</reference>
<evidence type="ECO:0000256" key="7">
    <source>
        <dbReference type="ARBA" id="ARBA00022723"/>
    </source>
</evidence>
<feature type="binding site" evidence="18">
    <location>
        <position position="84"/>
    </location>
    <ligand>
        <name>Zn(2+)</name>
        <dbReference type="ChEBI" id="CHEBI:29105"/>
        <note>catalytic</note>
    </ligand>
</feature>
<keyword evidence="12" id="KW-0511">Multifunctional enzyme</keyword>
<sequence>MGATCLEAYMDDAQYMGLAIELAKRGAGYVNPNPMVGAVIVKDDRIIGQGYHEMFGGLHAERNALRHCMQSPAGATLYVTLEPCCHYGKTPPCTEAIVESGIARVVVGTLDCNPVVSGKGVRMLEDHGIRVDVGVLADECRHLIRVFSKYITTHTPYVIMKYAMTMDGKIATHANQSRWISGEESRRRVHQLRRSVAAVMVGVNTVIEDDPLLTCRMAHGRNPVRVVCDTRLRTPLTSRIVQTANDVRTYIATACDDERKAEDYRRHGCEILAVGRKGDHVDLADVVRRLGDMQMDSVLLEGGSAMNWSALEQRIVDEAHVYIAPKIFGGTAKSPVGGQGAALPSDAVMLRPRACSRVGEDYLVESEVVYSCSRE</sequence>
<dbReference type="InterPro" id="IPR016192">
    <property type="entry name" value="APOBEC/CMP_deaminase_Zn-bd"/>
</dbReference>
<dbReference type="UniPathway" id="UPA00275">
    <property type="reaction ID" value="UER00401"/>
</dbReference>
<evidence type="ECO:0000256" key="12">
    <source>
        <dbReference type="ARBA" id="ARBA00023268"/>
    </source>
</evidence>
<dbReference type="EC" id="3.5.4.26" evidence="15"/>
<dbReference type="InterPro" id="IPR024072">
    <property type="entry name" value="DHFR-like_dom_sf"/>
</dbReference>
<feature type="binding site" evidence="17">
    <location>
        <position position="213"/>
    </location>
    <ligand>
        <name>substrate</name>
    </ligand>
</feature>
<feature type="active site" description="Proton donor" evidence="16">
    <location>
        <position position="61"/>
    </location>
</feature>
<dbReference type="InterPro" id="IPR016193">
    <property type="entry name" value="Cytidine_deaminase-like"/>
</dbReference>
<feature type="binding site" evidence="17">
    <location>
        <position position="163"/>
    </location>
    <ligand>
        <name>NADP(+)</name>
        <dbReference type="ChEBI" id="CHEBI:58349"/>
    </ligand>
</feature>
<dbReference type="Gene3D" id="3.40.140.10">
    <property type="entry name" value="Cytidine Deaminase, domain 2"/>
    <property type="match status" value="1"/>
</dbReference>
<feature type="binding site" evidence="17">
    <location>
        <position position="209"/>
    </location>
    <ligand>
        <name>NADP(+)</name>
        <dbReference type="ChEBI" id="CHEBI:58349"/>
    </ligand>
</feature>
<feature type="binding site" evidence="17">
    <location>
        <position position="179"/>
    </location>
    <ligand>
        <name>NADP(+)</name>
        <dbReference type="ChEBI" id="CHEBI:58349"/>
    </ligand>
</feature>
<dbReference type="Gene3D" id="3.40.430.10">
    <property type="entry name" value="Dihydrofolate Reductase, subunit A"/>
    <property type="match status" value="1"/>
</dbReference>
<dbReference type="PROSITE" id="PS51747">
    <property type="entry name" value="CYT_DCMP_DEAMINASES_2"/>
    <property type="match status" value="1"/>
</dbReference>
<feature type="binding site" evidence="17">
    <location>
        <position position="205"/>
    </location>
    <ligand>
        <name>NADP(+)</name>
        <dbReference type="ChEBI" id="CHEBI:58349"/>
    </ligand>
</feature>
<keyword evidence="10 15" id="KW-0521">NADP</keyword>
<dbReference type="PATRIC" id="fig|1682.24.peg.1048"/>
<dbReference type="NCBIfam" id="TIGR00227">
    <property type="entry name" value="ribD_Cterm"/>
    <property type="match status" value="1"/>
</dbReference>
<evidence type="ECO:0000256" key="14">
    <source>
        <dbReference type="ARBA" id="ARBA00049886"/>
    </source>
</evidence>
<comment type="cofactor">
    <cofactor evidence="15 18">
        <name>Zn(2+)</name>
        <dbReference type="ChEBI" id="CHEBI:29105"/>
    </cofactor>
    <text evidence="15 18">Binds 1 zinc ion.</text>
</comment>
<gene>
    <name evidence="20" type="ORF">RY67_1086</name>
</gene>
<evidence type="ECO:0000256" key="10">
    <source>
        <dbReference type="ARBA" id="ARBA00022857"/>
    </source>
</evidence>
<evidence type="ECO:0000256" key="1">
    <source>
        <dbReference type="ARBA" id="ARBA00002151"/>
    </source>
</evidence>
<evidence type="ECO:0000256" key="16">
    <source>
        <dbReference type="PIRSR" id="PIRSR006769-1"/>
    </source>
</evidence>
<organism evidence="20 21">
    <name type="scientific">Bifidobacterium longum subsp. infantis</name>
    <dbReference type="NCBI Taxonomy" id="1682"/>
    <lineage>
        <taxon>Bacteria</taxon>
        <taxon>Bacillati</taxon>
        <taxon>Actinomycetota</taxon>
        <taxon>Actinomycetes</taxon>
        <taxon>Bifidobacteriales</taxon>
        <taxon>Bifidobacteriaceae</taxon>
        <taxon>Bifidobacterium</taxon>
    </lineage>
</organism>
<dbReference type="InterPro" id="IPR002125">
    <property type="entry name" value="CMP_dCMP_dom"/>
</dbReference>
<accession>A0A0M3T674</accession>
<evidence type="ECO:0000256" key="8">
    <source>
        <dbReference type="ARBA" id="ARBA00022801"/>
    </source>
</evidence>
<feature type="binding site" evidence="17">
    <location>
        <position position="301"/>
    </location>
    <ligand>
        <name>substrate</name>
    </ligand>
</feature>
<dbReference type="InterPro" id="IPR004794">
    <property type="entry name" value="Eubact_RibD"/>
</dbReference>
<feature type="binding site" evidence="18">
    <location>
        <position position="93"/>
    </location>
    <ligand>
        <name>Zn(2+)</name>
        <dbReference type="ChEBI" id="CHEBI:29105"/>
        <note>catalytic</note>
    </ligand>
</feature>
<dbReference type="NCBIfam" id="TIGR00326">
    <property type="entry name" value="eubact_ribD"/>
    <property type="match status" value="1"/>
</dbReference>
<dbReference type="Pfam" id="PF00383">
    <property type="entry name" value="dCMP_cyt_deam_1"/>
    <property type="match status" value="1"/>
</dbReference>
<feature type="binding site" evidence="17">
    <location>
        <position position="193"/>
    </location>
    <ligand>
        <name>substrate</name>
    </ligand>
</feature>
<keyword evidence="9 15" id="KW-0862">Zinc</keyword>
<dbReference type="SUPFAM" id="SSF53927">
    <property type="entry name" value="Cytidine deaminase-like"/>
    <property type="match status" value="1"/>
</dbReference>
<comment type="function">
    <text evidence="1 15">Converts 2,5-diamino-6-(ribosylamino)-4(3h)-pyrimidinone 5'-phosphate into 5-amino-6-(ribosylamino)-2,4(1h,3h)-pyrimidinedione 5'-phosphate.</text>
</comment>
<dbReference type="Pfam" id="PF01872">
    <property type="entry name" value="RibD_C"/>
    <property type="match status" value="1"/>
</dbReference>
<dbReference type="FunFam" id="3.40.140.10:FF:000025">
    <property type="entry name" value="Riboflavin biosynthesis protein RibD"/>
    <property type="match status" value="1"/>
</dbReference>
<keyword evidence="11 15" id="KW-0560">Oxidoreductase</keyword>
<feature type="domain" description="CMP/dCMP-type deaminase" evidence="19">
    <location>
        <begin position="10"/>
        <end position="132"/>
    </location>
</feature>
<keyword evidence="8 15" id="KW-0378">Hydrolase</keyword>
<evidence type="ECO:0000256" key="17">
    <source>
        <dbReference type="PIRSR" id="PIRSR006769-2"/>
    </source>
</evidence>
<evidence type="ECO:0000256" key="2">
    <source>
        <dbReference type="ARBA" id="ARBA00004882"/>
    </source>
</evidence>
<comment type="similarity">
    <text evidence="5 15">In the C-terminal section; belongs to the HTP reductase family.</text>
</comment>
<comment type="pathway">
    <text evidence="3 15">Cofactor biosynthesis; riboflavin biosynthesis; 5-amino-6-(D-ribitylamino)uracil from GTP: step 3/4.</text>
</comment>
<dbReference type="EMBL" id="CP010411">
    <property type="protein sequence ID" value="ALE09125.1"/>
    <property type="molecule type" value="Genomic_DNA"/>
</dbReference>
<feature type="binding site" evidence="17">
    <location>
        <position position="177"/>
    </location>
    <ligand>
        <name>substrate</name>
    </ligand>
</feature>
<dbReference type="PANTHER" id="PTHR38011:SF7">
    <property type="entry name" value="2,5-DIAMINO-6-RIBOSYLAMINO-4(3H)-PYRIMIDINONE 5'-PHOSPHATE REDUCTASE"/>
    <property type="match status" value="1"/>
</dbReference>
<comment type="catalytic activity">
    <reaction evidence="14 15">
        <text>2,5-diamino-6-hydroxy-4-(5-phosphoribosylamino)-pyrimidine + H2O + H(+) = 5-amino-6-(5-phospho-D-ribosylamino)uracil + NH4(+)</text>
        <dbReference type="Rhea" id="RHEA:21868"/>
        <dbReference type="ChEBI" id="CHEBI:15377"/>
        <dbReference type="ChEBI" id="CHEBI:15378"/>
        <dbReference type="ChEBI" id="CHEBI:28938"/>
        <dbReference type="ChEBI" id="CHEBI:58453"/>
        <dbReference type="ChEBI" id="CHEBI:58614"/>
        <dbReference type="EC" id="3.5.4.26"/>
    </reaction>
</comment>
<evidence type="ECO:0000256" key="3">
    <source>
        <dbReference type="ARBA" id="ARBA00004910"/>
    </source>
</evidence>
<dbReference type="InterPro" id="IPR050765">
    <property type="entry name" value="Riboflavin_Biosynth_HTPR"/>
</dbReference>
<protein>
    <recommendedName>
        <fullName evidence="15">Riboflavin biosynthesis protein RibD</fullName>
    </recommendedName>
    <domain>
        <recommendedName>
            <fullName evidence="15">Diaminohydroxyphosphoribosylaminopyrimidine deaminase</fullName>
            <shortName evidence="15">DRAP deaminase</shortName>
            <ecNumber evidence="15">3.5.4.26</ecNumber>
        </recommendedName>
        <alternativeName>
            <fullName evidence="15">Riboflavin-specific deaminase</fullName>
        </alternativeName>
    </domain>
    <domain>
        <recommendedName>
            <fullName evidence="15">5-amino-6-(5-phosphoribosylamino)uracil reductase</fullName>
            <ecNumber evidence="15">1.1.1.193</ecNumber>
        </recommendedName>
        <alternativeName>
            <fullName evidence="15">HTP reductase</fullName>
        </alternativeName>
    </domain>
</protein>
<dbReference type="GO" id="GO:0050661">
    <property type="term" value="F:NADP binding"/>
    <property type="evidence" value="ECO:0007669"/>
    <property type="project" value="InterPro"/>
</dbReference>
<dbReference type="InterPro" id="IPR011549">
    <property type="entry name" value="RibD_C"/>
</dbReference>
<proteinExistence type="inferred from homology"/>
<dbReference type="AlphaFoldDB" id="A0A0M3T674"/>
<evidence type="ECO:0000256" key="11">
    <source>
        <dbReference type="ARBA" id="ARBA00023002"/>
    </source>
</evidence>
<feature type="binding site" evidence="18">
    <location>
        <position position="59"/>
    </location>
    <ligand>
        <name>Zn(2+)</name>
        <dbReference type="ChEBI" id="CHEBI:29105"/>
        <note>catalytic</note>
    </ligand>
</feature>
<keyword evidence="6 15" id="KW-0686">Riboflavin biosynthesis</keyword>
<dbReference type="InterPro" id="IPR002734">
    <property type="entry name" value="RibDG_C"/>
</dbReference>
<evidence type="ECO:0000259" key="19">
    <source>
        <dbReference type="PROSITE" id="PS51747"/>
    </source>
</evidence>
<feature type="binding site" evidence="17">
    <location>
        <position position="230"/>
    </location>
    <ligand>
        <name>NADP(+)</name>
        <dbReference type="ChEBI" id="CHEBI:58349"/>
    </ligand>
</feature>
<evidence type="ECO:0000256" key="18">
    <source>
        <dbReference type="PIRSR" id="PIRSR006769-3"/>
    </source>
</evidence>
<dbReference type="GO" id="GO:0008835">
    <property type="term" value="F:diaminohydroxyphosphoribosylaminopyrimidine deaminase activity"/>
    <property type="evidence" value="ECO:0007669"/>
    <property type="project" value="UniProtKB-EC"/>
</dbReference>
<comment type="similarity">
    <text evidence="4 15">In the N-terminal section; belongs to the cytidine and deoxycytidylate deaminase family.</text>
</comment>
<dbReference type="EC" id="1.1.1.193" evidence="15"/>
<evidence type="ECO:0000256" key="9">
    <source>
        <dbReference type="ARBA" id="ARBA00022833"/>
    </source>
</evidence>
<dbReference type="PANTHER" id="PTHR38011">
    <property type="entry name" value="DIHYDROFOLATE REDUCTASE FAMILY PROTEIN (AFU_ORTHOLOGUE AFUA_8G06820)"/>
    <property type="match status" value="1"/>
</dbReference>
<dbReference type="CDD" id="cd01284">
    <property type="entry name" value="Riboflavin_deaminase-reductase"/>
    <property type="match status" value="1"/>
</dbReference>
<evidence type="ECO:0000256" key="5">
    <source>
        <dbReference type="ARBA" id="ARBA00007417"/>
    </source>
</evidence>
<comment type="pathway">
    <text evidence="2 15">Cofactor biosynthesis; riboflavin biosynthesis; 5-amino-6-(D-ribitylamino)uracil from GTP: step 2/4.</text>
</comment>
<evidence type="ECO:0000256" key="13">
    <source>
        <dbReference type="ARBA" id="ARBA00049861"/>
    </source>
</evidence>
<dbReference type="GO" id="GO:0008703">
    <property type="term" value="F:5-amino-6-(5-phosphoribosylamino)uracil reductase activity"/>
    <property type="evidence" value="ECO:0007669"/>
    <property type="project" value="UniProtKB-EC"/>
</dbReference>
<evidence type="ECO:0000313" key="21">
    <source>
        <dbReference type="Proteomes" id="UP000067206"/>
    </source>
</evidence>
<evidence type="ECO:0000256" key="6">
    <source>
        <dbReference type="ARBA" id="ARBA00022619"/>
    </source>
</evidence>
<dbReference type="Proteomes" id="UP000067206">
    <property type="component" value="Chromosome"/>
</dbReference>
<evidence type="ECO:0000256" key="4">
    <source>
        <dbReference type="ARBA" id="ARBA00005259"/>
    </source>
</evidence>
<evidence type="ECO:0000313" key="20">
    <source>
        <dbReference type="EMBL" id="ALE09125.1"/>
    </source>
</evidence>
<dbReference type="GO" id="GO:0008270">
    <property type="term" value="F:zinc ion binding"/>
    <property type="evidence" value="ECO:0007669"/>
    <property type="project" value="InterPro"/>
</dbReference>